<dbReference type="Gene3D" id="3.80.10.10">
    <property type="entry name" value="Ribonuclease Inhibitor"/>
    <property type="match status" value="3"/>
</dbReference>
<evidence type="ECO:0000256" key="2">
    <source>
        <dbReference type="ARBA" id="ARBA00022737"/>
    </source>
</evidence>
<accession>A0A1E3QMQ0</accession>
<dbReference type="OrthoDB" id="7451790at2759"/>
<dbReference type="RefSeq" id="XP_018984269.1">
    <property type="nucleotide sequence ID" value="XM_019127179.1"/>
</dbReference>
<proteinExistence type="predicted"/>
<dbReference type="EMBL" id="KV454433">
    <property type="protein sequence ID" value="ODQ78941.1"/>
    <property type="molecule type" value="Genomic_DNA"/>
</dbReference>
<organism evidence="3 4">
    <name type="scientific">Babjeviella inositovora NRRL Y-12698</name>
    <dbReference type="NCBI Taxonomy" id="984486"/>
    <lineage>
        <taxon>Eukaryota</taxon>
        <taxon>Fungi</taxon>
        <taxon>Dikarya</taxon>
        <taxon>Ascomycota</taxon>
        <taxon>Saccharomycotina</taxon>
        <taxon>Pichiomycetes</taxon>
        <taxon>Serinales incertae sedis</taxon>
        <taxon>Babjeviella</taxon>
    </lineage>
</organism>
<gene>
    <name evidence="3" type="ORF">BABINDRAFT_146061</name>
</gene>
<dbReference type="PROSITE" id="PS51450">
    <property type="entry name" value="LRR"/>
    <property type="match status" value="2"/>
</dbReference>
<reference evidence="4" key="1">
    <citation type="submission" date="2016-05" db="EMBL/GenBank/DDBJ databases">
        <title>Comparative genomics of biotechnologically important yeasts.</title>
        <authorList>
            <consortium name="DOE Joint Genome Institute"/>
            <person name="Riley R."/>
            <person name="Haridas S."/>
            <person name="Wolfe K.H."/>
            <person name="Lopes M.R."/>
            <person name="Hittinger C.T."/>
            <person name="Goker M."/>
            <person name="Salamov A."/>
            <person name="Wisecaver J."/>
            <person name="Long T.M."/>
            <person name="Aerts A.L."/>
            <person name="Barry K."/>
            <person name="Choi C."/>
            <person name="Clum A."/>
            <person name="Coughlan A.Y."/>
            <person name="Deshpande S."/>
            <person name="Douglass A.P."/>
            <person name="Hanson S.J."/>
            <person name="Klenk H.-P."/>
            <person name="Labutti K."/>
            <person name="Lapidus A."/>
            <person name="Lindquist E."/>
            <person name="Lipzen A."/>
            <person name="Meier-Kolthoff J.P."/>
            <person name="Ohm R.A."/>
            <person name="Otillar R.P."/>
            <person name="Pangilinan J."/>
            <person name="Peng Y."/>
            <person name="Rokas A."/>
            <person name="Rosa C.A."/>
            <person name="Scheuner C."/>
            <person name="Sibirny A.A."/>
            <person name="Slot J.C."/>
            <person name="Stielow J.B."/>
            <person name="Sun H."/>
            <person name="Kurtzman C.P."/>
            <person name="Blackwell M."/>
            <person name="Grigoriev I.V."/>
            <person name="Jeffries T.W."/>
        </authorList>
    </citation>
    <scope>NUCLEOTIDE SEQUENCE [LARGE SCALE GENOMIC DNA]</scope>
    <source>
        <strain evidence="4">NRRL Y-12698</strain>
    </source>
</reference>
<evidence type="ECO:0000256" key="1">
    <source>
        <dbReference type="ARBA" id="ARBA00022614"/>
    </source>
</evidence>
<sequence length="796" mass="90148">MNLQKIPLFGHTFPLEISEKIISHLPLPTVAELMKLDNASITLVARKRYYSNIRLIFDRPPHEDGYSFVDDKVLSMKISEFEALVNSDTFDQLIIEELFIWVKIDIADFTFLHKGVFTKASSIIADAILEFDADQEQWVTFNWDWLPSLPLVQECIREIFVLYPSIDPKVPPFLSSLRKLTFGYDSQYREIDEETASSVVFPPNLQEFVSNIPWGSMTAYANLPSNLQKLDLDSVLEFSVETFNALNLPNLKDLVLQNIPGVTEINELFELPLLLESLKLESLNITNFERQKLPLRLKKLFITKCPLTKFCVDTFPDSLKELSLDKTGLPSSQIRMLKFPPGLVSLLVTTSQLTSLDFVNSLPGSLEILNLRGNSLDRLNKTDEDAATARSLQIKFPESLQKLELSYNKHLFTHYSPRNLIFPPSLKDLDLSEVYLSQVDRLDLPPGLNSLSLSGNLLTSVKRLNLPPGLTSLDLSSNHLVSVEELNIPLALTHLYLRYNRLQRFSKTLPESIQFLDFGYNQLKELVNFHLPVNCTEFEFSINPLQKLQISNACDPNLKLRDLCLSGTDIITLCDISPLPQCLTSLDISNSKINSLSDILLPEGLISLRAYYTKITSLEDVEFPPHLENLTVLSSQISSIANIHFPESLLVLILDDNKIASIDAVQIPPKLKILDFSRNAISTINELQLPESLEMLNLADQECDTLHNRVSTCGNSSESSSVSGKKGLSNLSGLTKLPPKLEHLDLANNSLSEQAIRHLELPVSFMRLFIGDNAFDDYYQWEREIKLTHPELRFNW</sequence>
<keyword evidence="2" id="KW-0677">Repeat</keyword>
<dbReference type="InterPro" id="IPR001611">
    <property type="entry name" value="Leu-rich_rpt"/>
</dbReference>
<dbReference type="GeneID" id="30145032"/>
<keyword evidence="1" id="KW-0433">Leucine-rich repeat</keyword>
<dbReference type="PANTHER" id="PTHR15454:SF56">
    <property type="entry name" value="PROTEIN PHOSPHATASE 1 REGULATORY SUBUNIT 7-RELATED"/>
    <property type="match status" value="1"/>
</dbReference>
<name>A0A1E3QMQ0_9ASCO</name>
<keyword evidence="4" id="KW-1185">Reference proteome</keyword>
<dbReference type="InterPro" id="IPR032675">
    <property type="entry name" value="LRR_dom_sf"/>
</dbReference>
<dbReference type="SMART" id="SM00364">
    <property type="entry name" value="LRR_BAC"/>
    <property type="match status" value="8"/>
</dbReference>
<evidence type="ECO:0000313" key="4">
    <source>
        <dbReference type="Proteomes" id="UP000094336"/>
    </source>
</evidence>
<dbReference type="GO" id="GO:0005737">
    <property type="term" value="C:cytoplasm"/>
    <property type="evidence" value="ECO:0007669"/>
    <property type="project" value="TreeGrafter"/>
</dbReference>
<dbReference type="SUPFAM" id="SSF52058">
    <property type="entry name" value="L domain-like"/>
    <property type="match status" value="2"/>
</dbReference>
<dbReference type="AlphaFoldDB" id="A0A1E3QMQ0"/>
<dbReference type="Proteomes" id="UP000094336">
    <property type="component" value="Unassembled WGS sequence"/>
</dbReference>
<dbReference type="PANTHER" id="PTHR15454">
    <property type="entry name" value="NISCHARIN RELATED"/>
    <property type="match status" value="1"/>
</dbReference>
<evidence type="ECO:0000313" key="3">
    <source>
        <dbReference type="EMBL" id="ODQ78941.1"/>
    </source>
</evidence>
<dbReference type="STRING" id="984486.A0A1E3QMQ0"/>
<protein>
    <submittedName>
        <fullName evidence="3">Uncharacterized protein</fullName>
    </submittedName>
</protein>